<accession>L0P8Y1</accession>
<protein>
    <recommendedName>
        <fullName evidence="3">RRM domain-containing protein</fullName>
    </recommendedName>
</protein>
<dbReference type="InterPro" id="IPR035979">
    <property type="entry name" value="RBD_domain_sf"/>
</dbReference>
<organism evidence="2">
    <name type="scientific">Pneumocystis jirovecii</name>
    <name type="common">Human pneumocystis pneumonia agent</name>
    <dbReference type="NCBI Taxonomy" id="42068"/>
    <lineage>
        <taxon>Eukaryota</taxon>
        <taxon>Fungi</taxon>
        <taxon>Dikarya</taxon>
        <taxon>Ascomycota</taxon>
        <taxon>Taphrinomycotina</taxon>
        <taxon>Pneumocystomycetes</taxon>
        <taxon>Pneumocystaceae</taxon>
        <taxon>Pneumocystis</taxon>
    </lineage>
</organism>
<dbReference type="GO" id="GO:0003676">
    <property type="term" value="F:nucleic acid binding"/>
    <property type="evidence" value="ECO:0007669"/>
    <property type="project" value="InterPro"/>
</dbReference>
<dbReference type="EMBL" id="CAKM01000084">
    <property type="protein sequence ID" value="CCJ28544.1"/>
    <property type="molecule type" value="Genomic_DNA"/>
</dbReference>
<name>L0P8Y1_PNEJI</name>
<reference evidence="1 2" key="1">
    <citation type="journal article" date="2012" name="MBio">
        <title>De novo assembly of the Pneumocystis jirovecii genome from a single bronchoalveolar lavage fluid specimen from a patient.</title>
        <authorList>
            <person name="Cisse O.H."/>
            <person name="Pagni M."/>
            <person name="Hauser P.M."/>
        </authorList>
    </citation>
    <scope>NUCLEOTIDE SEQUENCE [LARGE SCALE GENOMIC DNA]</scope>
    <source>
        <strain evidence="1 2">SE8</strain>
    </source>
</reference>
<dbReference type="AlphaFoldDB" id="L0P8Y1"/>
<evidence type="ECO:0008006" key="3">
    <source>
        <dbReference type="Google" id="ProtNLM"/>
    </source>
</evidence>
<dbReference type="InParanoid" id="L0P8Y1"/>
<dbReference type="VEuPathDB" id="FungiDB:PNEJI1_003085"/>
<evidence type="ECO:0000313" key="1">
    <source>
        <dbReference type="EMBL" id="CCJ28544.1"/>
    </source>
</evidence>
<proteinExistence type="predicted"/>
<dbReference type="STRING" id="1209962.L0P8Y1"/>
<dbReference type="InterPro" id="IPR012677">
    <property type="entry name" value="Nucleotide-bd_a/b_plait_sf"/>
</dbReference>
<gene>
    <name evidence="1" type="ORF">PNEJI1_003085</name>
</gene>
<dbReference type="Gene3D" id="3.30.70.330">
    <property type="match status" value="1"/>
</dbReference>
<sequence>MDEIKTKRIFIGNLSPNVCEDDLDVLLLPFGKKTASLEIIRKLQGAINCFAYASKEMTELSWLQCKNVLNQSIFMSHQLQIEEAKPSYQILNAIEKQKNELSFILHTKSRKKQTKNKKTYPEDKFSNKRKILFNLKNKINLKKLSGKASKKNILELTYMFDDTLGQWINGTCNQLKFDENNLKTKNIYLLKEIEANIFDISKENDKQSKQNKEKDLLILDKISNATLKKSSNSEIKLNLLNETNLKDVFASKVKKSVINIHMT</sequence>
<evidence type="ECO:0000313" key="2">
    <source>
        <dbReference type="Proteomes" id="UP000010422"/>
    </source>
</evidence>
<comment type="caution">
    <text evidence="1">The sequence shown here is derived from an EMBL/GenBank/DDBJ whole genome shotgun (WGS) entry which is preliminary data.</text>
</comment>
<dbReference type="Proteomes" id="UP000010422">
    <property type="component" value="Unassembled WGS sequence"/>
</dbReference>
<dbReference type="SUPFAM" id="SSF54928">
    <property type="entry name" value="RNA-binding domain, RBD"/>
    <property type="match status" value="1"/>
</dbReference>